<evidence type="ECO:0000256" key="1">
    <source>
        <dbReference type="SAM" id="MobiDB-lite"/>
    </source>
</evidence>
<dbReference type="Ensembl" id="ENSGALT00010057349.1">
    <property type="protein sequence ID" value="ENSGALP00010034858.1"/>
    <property type="gene ID" value="ENSGALG00010023555.1"/>
</dbReference>
<keyword evidence="5" id="KW-1185">Reference proteome</keyword>
<feature type="region of interest" description="Disordered" evidence="1">
    <location>
        <begin position="432"/>
        <end position="490"/>
    </location>
</feature>
<dbReference type="GO" id="GO:0042470">
    <property type="term" value="C:melanosome"/>
    <property type="evidence" value="ECO:0007669"/>
    <property type="project" value="Ensembl"/>
</dbReference>
<reference evidence="4" key="2">
    <citation type="submission" date="2025-08" db="UniProtKB">
        <authorList>
            <consortium name="Ensembl"/>
        </authorList>
    </citation>
    <scope>IDENTIFICATION</scope>
    <source>
        <strain evidence="4">broiler</strain>
    </source>
</reference>
<dbReference type="InterPro" id="IPR026091">
    <property type="entry name" value="HPS4"/>
</dbReference>
<dbReference type="GO" id="GO:0030318">
    <property type="term" value="P:melanocyte differentiation"/>
    <property type="evidence" value="ECO:0007669"/>
    <property type="project" value="Ensembl"/>
</dbReference>
<dbReference type="AlphaFoldDB" id="A0A8V0ZN81"/>
<feature type="region of interest" description="Disordered" evidence="1">
    <location>
        <begin position="340"/>
        <end position="363"/>
    </location>
</feature>
<dbReference type="GO" id="GO:0007040">
    <property type="term" value="P:lysosome organization"/>
    <property type="evidence" value="ECO:0007669"/>
    <property type="project" value="Ensembl"/>
</dbReference>
<dbReference type="GO" id="GO:0005765">
    <property type="term" value="C:lysosomal membrane"/>
    <property type="evidence" value="ECO:0000318"/>
    <property type="project" value="GO_Central"/>
</dbReference>
<dbReference type="InterPro" id="IPR043989">
    <property type="entry name" value="CCZ1/INTU/HSP4_longin_3"/>
</dbReference>
<accession>A0A8V0ZN81</accession>
<feature type="compositionally biased region" description="Basic and acidic residues" evidence="1">
    <location>
        <begin position="563"/>
        <end position="573"/>
    </location>
</feature>
<feature type="region of interest" description="Disordered" evidence="1">
    <location>
        <begin position="558"/>
        <end position="635"/>
    </location>
</feature>
<dbReference type="Proteomes" id="UP000000539">
    <property type="component" value="Chromosome 15"/>
</dbReference>
<evidence type="ECO:0000313" key="5">
    <source>
        <dbReference type="Proteomes" id="UP000000539"/>
    </source>
</evidence>
<dbReference type="GO" id="GO:0031410">
    <property type="term" value="C:cytoplasmic vesicle"/>
    <property type="evidence" value="ECO:0000318"/>
    <property type="project" value="GO_Central"/>
</dbReference>
<dbReference type="PANTHER" id="PTHR14407">
    <property type="entry name" value="HERMANSKY-PUDLAK SYNDROME 4 PROTEIN LIGHT-EAR PROTEIN-RELATED"/>
    <property type="match status" value="1"/>
</dbReference>
<dbReference type="GO" id="GO:0006605">
    <property type="term" value="P:protein targeting"/>
    <property type="evidence" value="ECO:0000318"/>
    <property type="project" value="GO_Central"/>
</dbReference>
<dbReference type="GO" id="GO:0042803">
    <property type="term" value="F:protein homodimerization activity"/>
    <property type="evidence" value="ECO:0007669"/>
    <property type="project" value="Ensembl"/>
</dbReference>
<dbReference type="GO" id="GO:0031267">
    <property type="term" value="F:small GTPase binding"/>
    <property type="evidence" value="ECO:0000318"/>
    <property type="project" value="GO_Central"/>
</dbReference>
<feature type="compositionally biased region" description="Polar residues" evidence="1">
    <location>
        <begin position="432"/>
        <end position="446"/>
    </location>
</feature>
<dbReference type="GO" id="GO:0042827">
    <property type="term" value="C:platelet dense granule"/>
    <property type="evidence" value="ECO:0007669"/>
    <property type="project" value="Ensembl"/>
</dbReference>
<evidence type="ECO:0000313" key="4">
    <source>
        <dbReference type="Ensembl" id="ENSGALP00010034858.1"/>
    </source>
</evidence>
<reference evidence="4" key="1">
    <citation type="submission" date="2020-11" db="EMBL/GenBank/DDBJ databases">
        <title>Gallus gallus (Chicken) genome, bGalGal1, GRCg7b, maternal haplotype autosomes + Z &amp; W.</title>
        <authorList>
            <person name="Warren W."/>
            <person name="Formenti G."/>
            <person name="Fedrigo O."/>
            <person name="Haase B."/>
            <person name="Mountcastle J."/>
            <person name="Balacco J."/>
            <person name="Tracey A."/>
            <person name="Schneider V."/>
            <person name="Okimoto R."/>
            <person name="Cheng H."/>
            <person name="Hawken R."/>
            <person name="Howe K."/>
            <person name="Jarvis E.D."/>
        </authorList>
    </citation>
    <scope>NUCLEOTIDE SEQUENCE [LARGE SCALE GENOMIC DNA]</scope>
    <source>
        <strain evidence="4">Broiler</strain>
    </source>
</reference>
<proteinExistence type="predicted"/>
<reference evidence="4" key="3">
    <citation type="submission" date="2025-09" db="UniProtKB">
        <authorList>
            <consortium name="Ensembl"/>
        </authorList>
    </citation>
    <scope>IDENTIFICATION</scope>
    <source>
        <strain evidence="4">broiler</strain>
    </source>
</reference>
<dbReference type="GO" id="GO:0031085">
    <property type="term" value="C:BLOC-3 complex"/>
    <property type="evidence" value="ECO:0000318"/>
    <property type="project" value="GO_Central"/>
</dbReference>
<dbReference type="OrthoDB" id="16754at2759"/>
<dbReference type="Pfam" id="PF19033">
    <property type="entry name" value="Intu_longin_3"/>
    <property type="match status" value="1"/>
</dbReference>
<feature type="compositionally biased region" description="Polar residues" evidence="1">
    <location>
        <begin position="574"/>
        <end position="584"/>
    </location>
</feature>
<dbReference type="PANTHER" id="PTHR14407:SF9">
    <property type="entry name" value="BLOC-3 COMPLEX MEMBER HPS4"/>
    <property type="match status" value="1"/>
</dbReference>
<evidence type="ECO:0000259" key="3">
    <source>
        <dbReference type="Pfam" id="PF19033"/>
    </source>
</evidence>
<dbReference type="GO" id="GO:1903232">
    <property type="term" value="P:melanosome assembly"/>
    <property type="evidence" value="ECO:0000318"/>
    <property type="project" value="GO_Central"/>
</dbReference>
<feature type="domain" description="CCZ1/INTU/HSP4 first Longin" evidence="2">
    <location>
        <begin position="139"/>
        <end position="244"/>
    </location>
</feature>
<dbReference type="Pfam" id="PF19031">
    <property type="entry name" value="Intu_longin_1"/>
    <property type="match status" value="1"/>
</dbReference>
<dbReference type="GO" id="GO:0005085">
    <property type="term" value="F:guanyl-nucleotide exchange factor activity"/>
    <property type="evidence" value="ECO:0007669"/>
    <property type="project" value="Ensembl"/>
</dbReference>
<dbReference type="GeneTree" id="ENSGT00390000007349"/>
<dbReference type="GO" id="GO:0007596">
    <property type="term" value="P:blood coagulation"/>
    <property type="evidence" value="ECO:0007669"/>
    <property type="project" value="Ensembl"/>
</dbReference>
<evidence type="ECO:0000259" key="2">
    <source>
        <dbReference type="Pfam" id="PF19031"/>
    </source>
</evidence>
<sequence>MLETGLYLPLLDSLKAVPNDDHVGQSTDRPVPPQQVVVQCLAAVHHVEQGRRSICAVLALLEGGDGAVIVWSRHGHSLVTWGWDGVLLPRSLGADATPVLPVLPAPALRRPGRRGSSAWAAPVGHRHAWDTDTHGQRCNYFFLYDGSKVKEEGDPTSAGICYFYPSQTLPDQQELLCGQIAGVVHCMTEISGAPPSLIRLKKLKFAVIVDGDYLWVLGCAVDLPDISCRRFLEQLISLFTFYNGPVHQAYMEFSQEELNRLWDRYIEYIQKSTDDLHKIFNSLWNLDKTKVDPLLLLKAALILQTCQRSPHVLAGCIIYKGLIVSTQLPPPLTAKVLLQGSESSGQSEPGSEEQQEPDSPLPQGVRIVPVFLTEDEVSVLQVEWMNRSTTAPASPRGENNVLSSPAVSESTGIHINQDLNDISVLTEQASSTATPEDVVQSGSFANTVPLEGFPKMEARKRSSPTAELSSPGNERSELNRKPSFSSDGHVKELLSPSELRTAQYAQTMDSYLEGFSFPNPYAKEQESQSTQEFIVDSHVEQHSFQSCLADNASPTTCSAAQELSRRKSNEQEKQGTLSQNSVSAESDAAGDSWSLDCPTPVAQSELRSKSQPMAADVQEGLPSAPAENTDCTQSGEQEWPQAGRLAAQGAESDKHCKFTQMSLYVHSIKGLVLTLLAEDHFQDDRSSIEDVYHSSLASLNGLEVHLRETLPKDFLSSAKATYSFTHYDCIQNVLTANVSHPPGPLDRHFLRAATLIHSDFNRLPTVSEVIVRNASTAVYACRNPVQETYFQQLGAPLRNSGAPNPQDSAFSLPNKAKQKLLKHGVNLL</sequence>
<feature type="compositionally biased region" description="Polar residues" evidence="1">
    <location>
        <begin position="463"/>
        <end position="473"/>
    </location>
</feature>
<gene>
    <name evidence="4" type="primary">HPS4</name>
</gene>
<dbReference type="GO" id="GO:0050821">
    <property type="term" value="P:protein stabilization"/>
    <property type="evidence" value="ECO:0007669"/>
    <property type="project" value="Ensembl"/>
</dbReference>
<feature type="compositionally biased region" description="Low complexity" evidence="1">
    <location>
        <begin position="340"/>
        <end position="349"/>
    </location>
</feature>
<name>A0A8V0ZN81_CHICK</name>
<organism evidence="4 5">
    <name type="scientific">Gallus gallus</name>
    <name type="common">Chicken</name>
    <dbReference type="NCBI Taxonomy" id="9031"/>
    <lineage>
        <taxon>Eukaryota</taxon>
        <taxon>Metazoa</taxon>
        <taxon>Chordata</taxon>
        <taxon>Craniata</taxon>
        <taxon>Vertebrata</taxon>
        <taxon>Euteleostomi</taxon>
        <taxon>Archelosauria</taxon>
        <taxon>Archosauria</taxon>
        <taxon>Dinosauria</taxon>
        <taxon>Saurischia</taxon>
        <taxon>Theropoda</taxon>
        <taxon>Coelurosauria</taxon>
        <taxon>Aves</taxon>
        <taxon>Neognathae</taxon>
        <taxon>Galloanserae</taxon>
        <taxon>Galliformes</taxon>
        <taxon>Phasianidae</taxon>
        <taxon>Phasianinae</taxon>
        <taxon>Gallus</taxon>
    </lineage>
</organism>
<dbReference type="InterPro" id="IPR043987">
    <property type="entry name" value="CCZ1/INTU/HSP4_longin_1"/>
</dbReference>
<feature type="domain" description="CCZ1/INTU/HPS4 third Longin" evidence="3">
    <location>
        <begin position="720"/>
        <end position="819"/>
    </location>
</feature>
<protein>
    <submittedName>
        <fullName evidence="4">HPS4 biosis of lysosomal organelles complex 3 subunit 2</fullName>
    </submittedName>
</protein>
<dbReference type="FunCoup" id="A0A8V0ZN81">
    <property type="interactions" value="987"/>
</dbReference>
<dbReference type="GO" id="GO:0016192">
    <property type="term" value="P:vesicle-mediated transport"/>
    <property type="evidence" value="ECO:0007669"/>
    <property type="project" value="InterPro"/>
</dbReference>